<reference evidence="3 4" key="1">
    <citation type="submission" date="2020-03" db="EMBL/GenBank/DDBJ databases">
        <title>Dissostichus mawsoni Genome sequencing and assembly.</title>
        <authorList>
            <person name="Park H."/>
        </authorList>
    </citation>
    <scope>NUCLEOTIDE SEQUENCE [LARGE SCALE GENOMIC DNA]</scope>
    <source>
        <strain evidence="3">DM0001</strain>
        <tissue evidence="3">Muscle</tissue>
    </source>
</reference>
<keyword evidence="4" id="KW-1185">Reference proteome</keyword>
<dbReference type="EMBL" id="JAAKFY010000017">
    <property type="protein sequence ID" value="KAF3843973.1"/>
    <property type="molecule type" value="Genomic_DNA"/>
</dbReference>
<feature type="region of interest" description="Disordered" evidence="1">
    <location>
        <begin position="83"/>
        <end position="103"/>
    </location>
</feature>
<feature type="transmembrane region" description="Helical" evidence="2">
    <location>
        <begin position="15"/>
        <end position="36"/>
    </location>
</feature>
<dbReference type="AlphaFoldDB" id="A0A7J5Y4C2"/>
<protein>
    <submittedName>
        <fullName evidence="3">Uncharacterized protein</fullName>
    </submittedName>
</protein>
<accession>A0A7J5Y4C2</accession>
<sequence>MVLHAIHLAESYSRIIVRVSAAMPTSFVLVHTVTLFKDFYNSGRFRQTLSSVAQTNWLHLINTKCQEGASVMSQILTKGGVLSDKLSDNSPQLQRSGHRVEGR</sequence>
<evidence type="ECO:0000256" key="1">
    <source>
        <dbReference type="SAM" id="MobiDB-lite"/>
    </source>
</evidence>
<comment type="caution">
    <text evidence="3">The sequence shown here is derived from an EMBL/GenBank/DDBJ whole genome shotgun (WGS) entry which is preliminary data.</text>
</comment>
<evidence type="ECO:0000256" key="2">
    <source>
        <dbReference type="SAM" id="Phobius"/>
    </source>
</evidence>
<evidence type="ECO:0000313" key="3">
    <source>
        <dbReference type="EMBL" id="KAF3843973.1"/>
    </source>
</evidence>
<keyword evidence="2" id="KW-0812">Transmembrane</keyword>
<proteinExistence type="predicted"/>
<keyword evidence="2" id="KW-0472">Membrane</keyword>
<name>A0A7J5Y4C2_DISMA</name>
<evidence type="ECO:0000313" key="4">
    <source>
        <dbReference type="Proteomes" id="UP000518266"/>
    </source>
</evidence>
<organism evidence="3 4">
    <name type="scientific">Dissostichus mawsoni</name>
    <name type="common">Antarctic cod</name>
    <dbReference type="NCBI Taxonomy" id="36200"/>
    <lineage>
        <taxon>Eukaryota</taxon>
        <taxon>Metazoa</taxon>
        <taxon>Chordata</taxon>
        <taxon>Craniata</taxon>
        <taxon>Vertebrata</taxon>
        <taxon>Euteleostomi</taxon>
        <taxon>Actinopterygii</taxon>
        <taxon>Neopterygii</taxon>
        <taxon>Teleostei</taxon>
        <taxon>Neoteleostei</taxon>
        <taxon>Acanthomorphata</taxon>
        <taxon>Eupercaria</taxon>
        <taxon>Perciformes</taxon>
        <taxon>Notothenioidei</taxon>
        <taxon>Nototheniidae</taxon>
        <taxon>Dissostichus</taxon>
    </lineage>
</organism>
<keyword evidence="2" id="KW-1133">Transmembrane helix</keyword>
<gene>
    <name evidence="3" type="ORF">F7725_016021</name>
</gene>
<dbReference type="Proteomes" id="UP000518266">
    <property type="component" value="Unassembled WGS sequence"/>
</dbReference>